<dbReference type="InterPro" id="IPR008969">
    <property type="entry name" value="CarboxyPept-like_regulatory"/>
</dbReference>
<evidence type="ECO:0000256" key="9">
    <source>
        <dbReference type="SAM" id="SignalP"/>
    </source>
</evidence>
<dbReference type="SUPFAM" id="SSF49464">
    <property type="entry name" value="Carboxypeptidase regulatory domain-like"/>
    <property type="match status" value="1"/>
</dbReference>
<dbReference type="Gene3D" id="2.170.130.10">
    <property type="entry name" value="TonB-dependent receptor, plug domain"/>
    <property type="match status" value="1"/>
</dbReference>
<evidence type="ECO:0000259" key="10">
    <source>
        <dbReference type="Pfam" id="PF07715"/>
    </source>
</evidence>
<dbReference type="Pfam" id="PF13715">
    <property type="entry name" value="CarbopepD_reg_2"/>
    <property type="match status" value="1"/>
</dbReference>
<keyword evidence="4 8" id="KW-0812">Transmembrane</keyword>
<dbReference type="InterPro" id="IPR037066">
    <property type="entry name" value="Plug_dom_sf"/>
</dbReference>
<keyword evidence="7 8" id="KW-0998">Cell outer membrane</keyword>
<organism evidence="11 12">
    <name type="scientific">Neolewinella agarilytica</name>
    <dbReference type="NCBI Taxonomy" id="478744"/>
    <lineage>
        <taxon>Bacteria</taxon>
        <taxon>Pseudomonadati</taxon>
        <taxon>Bacteroidota</taxon>
        <taxon>Saprospiria</taxon>
        <taxon>Saprospirales</taxon>
        <taxon>Lewinellaceae</taxon>
        <taxon>Neolewinella</taxon>
    </lineage>
</organism>
<dbReference type="OrthoDB" id="9768177at2"/>
<keyword evidence="3 8" id="KW-1134">Transmembrane beta strand</keyword>
<dbReference type="NCBIfam" id="TIGR04057">
    <property type="entry name" value="SusC_RagA_signa"/>
    <property type="match status" value="1"/>
</dbReference>
<evidence type="ECO:0000313" key="11">
    <source>
        <dbReference type="EMBL" id="SEP59792.1"/>
    </source>
</evidence>
<dbReference type="InterPro" id="IPR012910">
    <property type="entry name" value="Plug_dom"/>
</dbReference>
<dbReference type="EMBL" id="FOFB01000001">
    <property type="protein sequence ID" value="SEP59792.1"/>
    <property type="molecule type" value="Genomic_DNA"/>
</dbReference>
<feature type="domain" description="TonB-dependent receptor plug" evidence="10">
    <location>
        <begin position="116"/>
        <end position="235"/>
    </location>
</feature>
<gene>
    <name evidence="11" type="ORF">SAMN05444359_101190</name>
</gene>
<dbReference type="GO" id="GO:0009279">
    <property type="term" value="C:cell outer membrane"/>
    <property type="evidence" value="ECO:0007669"/>
    <property type="project" value="UniProtKB-SubCell"/>
</dbReference>
<evidence type="ECO:0000256" key="7">
    <source>
        <dbReference type="ARBA" id="ARBA00023237"/>
    </source>
</evidence>
<sequence>MSRFNIFFWAMLLAGCTALQAQSVVTGSVMDDEGIPLIGASILAQGTTSGTVADIDGNFTLNVPANVERLVVSYTGFATKVIPLVDGQTKYSVVLDNDGIGLEEVVVVGYSPTRRKDLVGSVASIDGADVNREAGATIQGALRQAAGVVVQQSNGAPGAGYNIRVRGVTSINASNEPLFVVDGVPIISGSFAQEGTGGQGTNALADINPADIESMEVLKDASTTAIYGSRAANGVVLITTKSGKAGKTKINVNSSYGFNEAIKTIDVVDNVGYSDYIEERYGFRDPSLLSGQLDSTTYSDWQDLIFDRNPIQSHNVSMSGGDLKTKFFTSLSYDDNQGILNGTRFKRYSARLNLDHNISDKLSAGINLNYVNSNNKRIQGDNNIYGAISTAILLPPVASVRNADGSYGSAFGLENPVAATEEYQNRALTNRIIGNTQLTYFPIEQIALRAKLGVDNVNFRENVFEPSVLQSTPQGSIVESSNVRTRILNEYTATYNGQVGAASLNATVGAIFQRDDIRRNYFKTNDLPSDNFPSADAAATPATIAGDQFGSTLQSYIGTVNLNLLAGLYVTASFRADGSSRFVNDKWGYFPGIAAGYDFAASKKIAGFNQLKLRASYGQTGNNNIGDFATSPLFAGGASYLTTPGISQSQLGNPDLVWETTSQVDIGVDMAFLDNRITSTLDFYIKETSDLILNRPIPTSSGFGSVVSNVGDMRNTGFEASVSFLNVDERDFTWTTSLSAAYNKNEVTALFNDQPQDFGFATRLAVGQPVGSFFGLETDGIYQNQAEIDADNALNAERDFIVGAQPGDFRFKDNNGDGIITDDDRTFIGSALPDVTAGVTNKLTYKGLSLDFFFQFSFGNDVYNNNLGFAEGLNSVFAPTVRAYEGAWRQEGDGDMFPRITGGASADNNRQDSDRYVEDGSFVRLKTASLSYQLPNSIVQDKLGIESLRFYINGTNLITWTDYSWYDPEVNTFGDDNVALGTDFLTYPLARTVQFGINLGF</sequence>
<feature type="chain" id="PRO_5011651804" evidence="9">
    <location>
        <begin position="22"/>
        <end position="1001"/>
    </location>
</feature>
<accession>A0A1H8Z5Z7</accession>
<dbReference type="InterPro" id="IPR023997">
    <property type="entry name" value="TonB-dep_OMP_SusC/RagA_CS"/>
</dbReference>
<protein>
    <submittedName>
        <fullName evidence="11">TonB-linked outer membrane protein, SusC/RagA family</fullName>
    </submittedName>
</protein>
<evidence type="ECO:0000256" key="6">
    <source>
        <dbReference type="ARBA" id="ARBA00023136"/>
    </source>
</evidence>
<comment type="similarity">
    <text evidence="8">Belongs to the TonB-dependent receptor family.</text>
</comment>
<dbReference type="Proteomes" id="UP000199021">
    <property type="component" value="Unassembled WGS sequence"/>
</dbReference>
<evidence type="ECO:0000256" key="5">
    <source>
        <dbReference type="ARBA" id="ARBA00022729"/>
    </source>
</evidence>
<dbReference type="PANTHER" id="PTHR30069">
    <property type="entry name" value="TONB-DEPENDENT OUTER MEMBRANE RECEPTOR"/>
    <property type="match status" value="1"/>
</dbReference>
<feature type="signal peptide" evidence="9">
    <location>
        <begin position="1"/>
        <end position="21"/>
    </location>
</feature>
<keyword evidence="12" id="KW-1185">Reference proteome</keyword>
<dbReference type="InterPro" id="IPR023996">
    <property type="entry name" value="TonB-dep_OMP_SusC/RagA"/>
</dbReference>
<dbReference type="PROSITE" id="PS52016">
    <property type="entry name" value="TONB_DEPENDENT_REC_3"/>
    <property type="match status" value="1"/>
</dbReference>
<evidence type="ECO:0000313" key="12">
    <source>
        <dbReference type="Proteomes" id="UP000199021"/>
    </source>
</evidence>
<keyword evidence="6 8" id="KW-0472">Membrane</keyword>
<evidence type="ECO:0000256" key="1">
    <source>
        <dbReference type="ARBA" id="ARBA00004571"/>
    </source>
</evidence>
<dbReference type="STRING" id="478744.SAMN05444359_101190"/>
<dbReference type="SUPFAM" id="SSF56935">
    <property type="entry name" value="Porins"/>
    <property type="match status" value="1"/>
</dbReference>
<reference evidence="12" key="1">
    <citation type="submission" date="2016-10" db="EMBL/GenBank/DDBJ databases">
        <authorList>
            <person name="Varghese N."/>
            <person name="Submissions S."/>
        </authorList>
    </citation>
    <scope>NUCLEOTIDE SEQUENCE [LARGE SCALE GENOMIC DNA]</scope>
    <source>
        <strain evidence="12">DSM 24740</strain>
    </source>
</reference>
<dbReference type="InterPro" id="IPR036942">
    <property type="entry name" value="Beta-barrel_TonB_sf"/>
</dbReference>
<dbReference type="RefSeq" id="WP_090164925.1">
    <property type="nucleotide sequence ID" value="NZ_FOFB01000001.1"/>
</dbReference>
<evidence type="ECO:0000256" key="8">
    <source>
        <dbReference type="PROSITE-ProRule" id="PRU01360"/>
    </source>
</evidence>
<dbReference type="InterPro" id="IPR039426">
    <property type="entry name" value="TonB-dep_rcpt-like"/>
</dbReference>
<dbReference type="Gene3D" id="2.60.40.1120">
    <property type="entry name" value="Carboxypeptidase-like, regulatory domain"/>
    <property type="match status" value="1"/>
</dbReference>
<dbReference type="Pfam" id="PF07715">
    <property type="entry name" value="Plug"/>
    <property type="match status" value="1"/>
</dbReference>
<dbReference type="GO" id="GO:0044718">
    <property type="term" value="P:siderophore transmembrane transport"/>
    <property type="evidence" value="ECO:0007669"/>
    <property type="project" value="TreeGrafter"/>
</dbReference>
<evidence type="ECO:0000256" key="3">
    <source>
        <dbReference type="ARBA" id="ARBA00022452"/>
    </source>
</evidence>
<dbReference type="PANTHER" id="PTHR30069:SF29">
    <property type="entry name" value="HEMOGLOBIN AND HEMOGLOBIN-HAPTOGLOBIN-BINDING PROTEIN 1-RELATED"/>
    <property type="match status" value="1"/>
</dbReference>
<keyword evidence="5 9" id="KW-0732">Signal</keyword>
<dbReference type="NCBIfam" id="TIGR04056">
    <property type="entry name" value="OMP_RagA_SusC"/>
    <property type="match status" value="1"/>
</dbReference>
<dbReference type="PROSITE" id="PS51257">
    <property type="entry name" value="PROKAR_LIPOPROTEIN"/>
    <property type="match status" value="1"/>
</dbReference>
<evidence type="ECO:0000256" key="2">
    <source>
        <dbReference type="ARBA" id="ARBA00022448"/>
    </source>
</evidence>
<name>A0A1H8Z5Z7_9BACT</name>
<proteinExistence type="inferred from homology"/>
<evidence type="ECO:0000256" key="4">
    <source>
        <dbReference type="ARBA" id="ARBA00022692"/>
    </source>
</evidence>
<comment type="subcellular location">
    <subcellularLocation>
        <location evidence="1 8">Cell outer membrane</location>
        <topology evidence="1 8">Multi-pass membrane protein</topology>
    </subcellularLocation>
</comment>
<dbReference type="Gene3D" id="2.40.170.20">
    <property type="entry name" value="TonB-dependent receptor, beta-barrel domain"/>
    <property type="match status" value="1"/>
</dbReference>
<dbReference type="AlphaFoldDB" id="A0A1H8Z5Z7"/>
<dbReference type="GO" id="GO:0015344">
    <property type="term" value="F:siderophore uptake transmembrane transporter activity"/>
    <property type="evidence" value="ECO:0007669"/>
    <property type="project" value="TreeGrafter"/>
</dbReference>
<keyword evidence="2 8" id="KW-0813">Transport</keyword>
<dbReference type="InParanoid" id="A0A1H8Z5Z7"/>